<dbReference type="Gene3D" id="3.40.50.1360">
    <property type="match status" value="1"/>
</dbReference>
<dbReference type="PANTHER" id="PTHR11934:SF0">
    <property type="entry name" value="RIBOSE-5-PHOSPHATE ISOMERASE"/>
    <property type="match status" value="1"/>
</dbReference>
<dbReference type="Gene3D" id="3.30.70.260">
    <property type="match status" value="1"/>
</dbReference>
<dbReference type="SUPFAM" id="SSF75445">
    <property type="entry name" value="D-ribose-5-phosphate isomerase (RpiA), lid domain"/>
    <property type="match status" value="1"/>
</dbReference>
<evidence type="ECO:0000256" key="4">
    <source>
        <dbReference type="ARBA" id="ARBA00029734"/>
    </source>
</evidence>
<comment type="catalytic activity">
    <reaction evidence="1">
        <text>aldehydo-D-ribose 5-phosphate = D-ribulose 5-phosphate</text>
        <dbReference type="Rhea" id="RHEA:14657"/>
        <dbReference type="ChEBI" id="CHEBI:58121"/>
        <dbReference type="ChEBI" id="CHEBI:58273"/>
        <dbReference type="EC" id="5.3.1.6"/>
    </reaction>
</comment>
<dbReference type="InterPro" id="IPR037171">
    <property type="entry name" value="NagB/RpiA_transferase-like"/>
</dbReference>
<protein>
    <recommendedName>
        <fullName evidence="2">ribose-5-phosphate isomerase</fullName>
        <ecNumber evidence="2">5.3.1.6</ecNumber>
    </recommendedName>
    <alternativeName>
        <fullName evidence="4">Phosphoriboisomerase</fullName>
    </alternativeName>
</protein>
<evidence type="ECO:0000256" key="2">
    <source>
        <dbReference type="ARBA" id="ARBA00011959"/>
    </source>
</evidence>
<sequence length="213" mass="22257">MTPEEQDAEKKACAEAAALLVEDGMLLGLGTGSTVAFLLPAIARRGLRLTCVATSPRTAEAAIAIGLTVVEFDTLTRLDMAIDGADQIAPDNWLIKGGGAAHTREKIVEAAADRFVVIADSSKVVTRLVAPVPVELVAFGLEATLARLGDVRLRDVPVSPDGGIIGDSFADIEDPYVTAARLSDDPGVVSHGLFPPSMVSTVIIARGQDIETR</sequence>
<dbReference type="GO" id="GO:0005829">
    <property type="term" value="C:cytosol"/>
    <property type="evidence" value="ECO:0007669"/>
    <property type="project" value="TreeGrafter"/>
</dbReference>
<dbReference type="Pfam" id="PF06026">
    <property type="entry name" value="Rib_5-P_isom_A"/>
    <property type="match status" value="1"/>
</dbReference>
<keyword evidence="3" id="KW-0413">Isomerase</keyword>
<name>A0A6J7IGY2_9ZZZZ</name>
<dbReference type="AlphaFoldDB" id="A0A6J7IGY2"/>
<dbReference type="EMBL" id="CAFBMR010000130">
    <property type="protein sequence ID" value="CAB4930025.1"/>
    <property type="molecule type" value="Genomic_DNA"/>
</dbReference>
<dbReference type="NCBIfam" id="TIGR00021">
    <property type="entry name" value="rpiA"/>
    <property type="match status" value="1"/>
</dbReference>
<dbReference type="FunFam" id="3.40.50.1360:FF:000001">
    <property type="entry name" value="Ribose-5-phosphate isomerase A"/>
    <property type="match status" value="1"/>
</dbReference>
<accession>A0A6J7IGY2</accession>
<gene>
    <name evidence="5" type="ORF">UFOPK3610_01889</name>
</gene>
<evidence type="ECO:0000313" key="5">
    <source>
        <dbReference type="EMBL" id="CAB4930025.1"/>
    </source>
</evidence>
<reference evidence="5" key="1">
    <citation type="submission" date="2020-05" db="EMBL/GenBank/DDBJ databases">
        <authorList>
            <person name="Chiriac C."/>
            <person name="Salcher M."/>
            <person name="Ghai R."/>
            <person name="Kavagutti S V."/>
        </authorList>
    </citation>
    <scope>NUCLEOTIDE SEQUENCE</scope>
</reference>
<dbReference type="InterPro" id="IPR004788">
    <property type="entry name" value="Ribose5P_isomerase_type_A"/>
</dbReference>
<evidence type="ECO:0000256" key="3">
    <source>
        <dbReference type="ARBA" id="ARBA00023235"/>
    </source>
</evidence>
<dbReference type="GO" id="GO:0004751">
    <property type="term" value="F:ribose-5-phosphate isomerase activity"/>
    <property type="evidence" value="ECO:0007669"/>
    <property type="project" value="UniProtKB-EC"/>
</dbReference>
<dbReference type="SUPFAM" id="SSF100950">
    <property type="entry name" value="NagB/RpiA/CoA transferase-like"/>
    <property type="match status" value="1"/>
</dbReference>
<proteinExistence type="predicted"/>
<dbReference type="CDD" id="cd01398">
    <property type="entry name" value="RPI_A"/>
    <property type="match status" value="1"/>
</dbReference>
<dbReference type="PANTHER" id="PTHR11934">
    <property type="entry name" value="RIBOSE-5-PHOSPHATE ISOMERASE"/>
    <property type="match status" value="1"/>
</dbReference>
<dbReference type="EC" id="5.3.1.6" evidence="2"/>
<organism evidence="5">
    <name type="scientific">freshwater metagenome</name>
    <dbReference type="NCBI Taxonomy" id="449393"/>
    <lineage>
        <taxon>unclassified sequences</taxon>
        <taxon>metagenomes</taxon>
        <taxon>ecological metagenomes</taxon>
    </lineage>
</organism>
<dbReference type="GO" id="GO:0006014">
    <property type="term" value="P:D-ribose metabolic process"/>
    <property type="evidence" value="ECO:0007669"/>
    <property type="project" value="TreeGrafter"/>
</dbReference>
<dbReference type="GO" id="GO:0009052">
    <property type="term" value="P:pentose-phosphate shunt, non-oxidative branch"/>
    <property type="evidence" value="ECO:0007669"/>
    <property type="project" value="InterPro"/>
</dbReference>
<evidence type="ECO:0000256" key="1">
    <source>
        <dbReference type="ARBA" id="ARBA00001713"/>
    </source>
</evidence>